<dbReference type="InterPro" id="IPR051848">
    <property type="entry name" value="PGIP"/>
</dbReference>
<feature type="compositionally biased region" description="Gly residues" evidence="7">
    <location>
        <begin position="68"/>
        <end position="79"/>
    </location>
</feature>
<dbReference type="EMBL" id="FN648386">
    <property type="protein sequence ID" value="CBJ30677.1"/>
    <property type="molecule type" value="Genomic_DNA"/>
</dbReference>
<evidence type="ECO:0000256" key="2">
    <source>
        <dbReference type="ARBA" id="ARBA00022475"/>
    </source>
</evidence>
<dbReference type="EMBL" id="FN649740">
    <property type="protein sequence ID" value="CBJ30677.1"/>
    <property type="molecule type" value="Genomic_DNA"/>
</dbReference>
<keyword evidence="4" id="KW-0732">Signal</keyword>
<keyword evidence="6" id="KW-0472">Membrane</keyword>
<dbReference type="SUPFAM" id="SSF52058">
    <property type="entry name" value="L domain-like"/>
    <property type="match status" value="1"/>
</dbReference>
<evidence type="ECO:0000256" key="5">
    <source>
        <dbReference type="ARBA" id="ARBA00022737"/>
    </source>
</evidence>
<feature type="compositionally biased region" description="Basic and acidic residues" evidence="7">
    <location>
        <begin position="314"/>
        <end position="328"/>
    </location>
</feature>
<dbReference type="InterPro" id="IPR032675">
    <property type="entry name" value="LRR_dom_sf"/>
</dbReference>
<dbReference type="PANTHER" id="PTHR48059:SF30">
    <property type="entry name" value="OS06G0587000 PROTEIN"/>
    <property type="match status" value="1"/>
</dbReference>
<keyword evidence="3" id="KW-0433">Leucine-rich repeat</keyword>
<evidence type="ECO:0000313" key="8">
    <source>
        <dbReference type="EMBL" id="CBJ30677.1"/>
    </source>
</evidence>
<dbReference type="Pfam" id="PF13855">
    <property type="entry name" value="LRR_8"/>
    <property type="match status" value="2"/>
</dbReference>
<dbReference type="FunFam" id="3.80.10.10:FF:000299">
    <property type="entry name" value="Piriformospora indica-insensitive protein 2"/>
    <property type="match status" value="1"/>
</dbReference>
<feature type="compositionally biased region" description="Basic and acidic residues" evidence="7">
    <location>
        <begin position="275"/>
        <end position="285"/>
    </location>
</feature>
<dbReference type="AlphaFoldDB" id="D7FQW7"/>
<comment type="subcellular location">
    <subcellularLocation>
        <location evidence="1">Cell membrane</location>
    </subcellularLocation>
</comment>
<feature type="compositionally biased region" description="Acidic residues" evidence="7">
    <location>
        <begin position="329"/>
        <end position="347"/>
    </location>
</feature>
<keyword evidence="9" id="KW-1185">Reference proteome</keyword>
<dbReference type="FunFam" id="3.80.10.10:FF:000383">
    <property type="entry name" value="Leucine-rich repeat receptor protein kinase EMS1"/>
    <property type="match status" value="1"/>
</dbReference>
<accession>D7FQW7</accession>
<dbReference type="Pfam" id="PF00560">
    <property type="entry name" value="LRR_1"/>
    <property type="match status" value="1"/>
</dbReference>
<dbReference type="OrthoDB" id="676979at2759"/>
<feature type="compositionally biased region" description="Low complexity" evidence="7">
    <location>
        <begin position="52"/>
        <end position="61"/>
    </location>
</feature>
<evidence type="ECO:0000256" key="3">
    <source>
        <dbReference type="ARBA" id="ARBA00022614"/>
    </source>
</evidence>
<sequence length="614" mass="64868">MRQPPPPPPPSSSSSPATQGYGSRDCVELGLSTSGSGVGYPDFLGRQNRLPSSSASTVSSSFRDGKESGGGSTGGGAHGGTTPDLSSTSGETVVHGYAQSRWSKRAAIAAARKHKNATARVGATIGGQTRIPGRTVAGASSGTVPVVAPAMRNTQPAIRRTPDTGPLTAFSLMGTAPSKEEAATTKTTTPTGGSVDNVNSSDPRKPVAANSDAHGGGGGQTFGGDIPHSASGDSDAGSNNGVRDENNEYETENGQAEAAGAGPTVRGKTAEDDEDHTHQTRKEDGLWAGGLGLGTSKESARLDSVENQQQKLHQQHEEEASEQQKAEQDAEVEGEGLEEEERVDDDFPFPTSGEEKEGQRITTHDRAVLMILFEVWKGPAWNGNANWGSDAPLEWWYNVSVDRGRVTELILPRNNISGEIPPELGMLSFLQELRLHRNSLRGPIPSAIGGLSSLYHLDLRGNNLCGPIPQEIGNLSLLEKLFLGQNRLTGPIPKGIGRLTRLRLVFLNDNHLTGPVPSELGRLRVLTELTIGRNRLTGGIPEELGNLDRLIVLDLSSNYLEGDIPLTLGNLTSLEYLELDGNADLTDERILANAVLQLSLADRAVVRTSGGPIG</sequence>
<feature type="region of interest" description="Disordered" evidence="7">
    <location>
        <begin position="1"/>
        <end position="361"/>
    </location>
</feature>
<feature type="compositionally biased region" description="Pro residues" evidence="7">
    <location>
        <begin position="1"/>
        <end position="11"/>
    </location>
</feature>
<evidence type="ECO:0000256" key="4">
    <source>
        <dbReference type="ARBA" id="ARBA00022729"/>
    </source>
</evidence>
<dbReference type="Proteomes" id="UP000002630">
    <property type="component" value="Linkage Group LG15"/>
</dbReference>
<dbReference type="PANTHER" id="PTHR48059">
    <property type="entry name" value="POLYGALACTURONASE INHIBITOR 1"/>
    <property type="match status" value="1"/>
</dbReference>
<evidence type="ECO:0000256" key="1">
    <source>
        <dbReference type="ARBA" id="ARBA00004236"/>
    </source>
</evidence>
<organism evidence="8 9">
    <name type="scientific">Ectocarpus siliculosus</name>
    <name type="common">Brown alga</name>
    <name type="synonym">Conferva siliculosa</name>
    <dbReference type="NCBI Taxonomy" id="2880"/>
    <lineage>
        <taxon>Eukaryota</taxon>
        <taxon>Sar</taxon>
        <taxon>Stramenopiles</taxon>
        <taxon>Ochrophyta</taxon>
        <taxon>PX clade</taxon>
        <taxon>Phaeophyceae</taxon>
        <taxon>Ectocarpales</taxon>
        <taxon>Ectocarpaceae</taxon>
        <taxon>Ectocarpus</taxon>
    </lineage>
</organism>
<evidence type="ECO:0000313" key="9">
    <source>
        <dbReference type="Proteomes" id="UP000002630"/>
    </source>
</evidence>
<dbReference type="InParanoid" id="D7FQW7"/>
<evidence type="ECO:0000256" key="7">
    <source>
        <dbReference type="SAM" id="MobiDB-lite"/>
    </source>
</evidence>
<feature type="compositionally biased region" description="Low complexity" evidence="7">
    <location>
        <begin position="184"/>
        <end position="194"/>
    </location>
</feature>
<gene>
    <name evidence="8" type="ORF">Esi_0209_0039</name>
</gene>
<dbReference type="Gene3D" id="3.80.10.10">
    <property type="entry name" value="Ribonuclease Inhibitor"/>
    <property type="match status" value="2"/>
</dbReference>
<keyword evidence="5" id="KW-0677">Repeat</keyword>
<proteinExistence type="predicted"/>
<protein>
    <submittedName>
        <fullName evidence="8">Hypothetical leucine rich repeat protein</fullName>
    </submittedName>
</protein>
<reference evidence="8 9" key="1">
    <citation type="journal article" date="2010" name="Nature">
        <title>The Ectocarpus genome and the independent evolution of multicellularity in brown algae.</title>
        <authorList>
            <person name="Cock J.M."/>
            <person name="Sterck L."/>
            <person name="Rouze P."/>
            <person name="Scornet D."/>
            <person name="Allen A.E."/>
            <person name="Amoutzias G."/>
            <person name="Anthouard V."/>
            <person name="Artiguenave F."/>
            <person name="Aury J.M."/>
            <person name="Badger J.H."/>
            <person name="Beszteri B."/>
            <person name="Billiau K."/>
            <person name="Bonnet E."/>
            <person name="Bothwell J.H."/>
            <person name="Bowler C."/>
            <person name="Boyen C."/>
            <person name="Brownlee C."/>
            <person name="Carrano C.J."/>
            <person name="Charrier B."/>
            <person name="Cho G.Y."/>
            <person name="Coelho S.M."/>
            <person name="Collen J."/>
            <person name="Corre E."/>
            <person name="Da Silva C."/>
            <person name="Delage L."/>
            <person name="Delaroque N."/>
            <person name="Dittami S.M."/>
            <person name="Doulbeau S."/>
            <person name="Elias M."/>
            <person name="Farnham G."/>
            <person name="Gachon C.M."/>
            <person name="Gschloessl B."/>
            <person name="Heesch S."/>
            <person name="Jabbari K."/>
            <person name="Jubin C."/>
            <person name="Kawai H."/>
            <person name="Kimura K."/>
            <person name="Kloareg B."/>
            <person name="Kupper F.C."/>
            <person name="Lang D."/>
            <person name="Le Bail A."/>
            <person name="Leblanc C."/>
            <person name="Lerouge P."/>
            <person name="Lohr M."/>
            <person name="Lopez P.J."/>
            <person name="Martens C."/>
            <person name="Maumus F."/>
            <person name="Michel G."/>
            <person name="Miranda-Saavedra D."/>
            <person name="Morales J."/>
            <person name="Moreau H."/>
            <person name="Motomura T."/>
            <person name="Nagasato C."/>
            <person name="Napoli C.A."/>
            <person name="Nelson D.R."/>
            <person name="Nyvall-Collen P."/>
            <person name="Peters A.F."/>
            <person name="Pommier C."/>
            <person name="Potin P."/>
            <person name="Poulain J."/>
            <person name="Quesneville H."/>
            <person name="Read B."/>
            <person name="Rensing S.A."/>
            <person name="Ritter A."/>
            <person name="Rousvoal S."/>
            <person name="Samanta M."/>
            <person name="Samson G."/>
            <person name="Schroeder D.C."/>
            <person name="Segurens B."/>
            <person name="Strittmatter M."/>
            <person name="Tonon T."/>
            <person name="Tregear J.W."/>
            <person name="Valentin K."/>
            <person name="von Dassow P."/>
            <person name="Yamagishi T."/>
            <person name="Van de Peer Y."/>
            <person name="Wincker P."/>
        </authorList>
    </citation>
    <scope>NUCLEOTIDE SEQUENCE [LARGE SCALE GENOMIC DNA]</scope>
    <source>
        <strain evidence="9">Ec32 / CCAP1310/4</strain>
    </source>
</reference>
<dbReference type="InterPro" id="IPR001611">
    <property type="entry name" value="Leu-rich_rpt"/>
</dbReference>
<dbReference type="GO" id="GO:0005886">
    <property type="term" value="C:plasma membrane"/>
    <property type="evidence" value="ECO:0007669"/>
    <property type="project" value="UniProtKB-SubCell"/>
</dbReference>
<evidence type="ECO:0000256" key="6">
    <source>
        <dbReference type="ARBA" id="ARBA00023136"/>
    </source>
</evidence>
<name>D7FQW7_ECTSI</name>
<keyword evidence="2" id="KW-1003">Cell membrane</keyword>